<proteinExistence type="predicted"/>
<evidence type="ECO:0000313" key="3">
    <source>
        <dbReference type="EMBL" id="QXN94287.1"/>
    </source>
</evidence>
<dbReference type="InterPro" id="IPR052019">
    <property type="entry name" value="F420H2_bilvrd_red/Heme_oxyg"/>
</dbReference>
<keyword evidence="4" id="KW-1185">Reference proteome</keyword>
<sequence>MPVSFNEQTRKLLDGKAFATVATLNRDGSPQTSVVWIARDGDTVLFSTTASRLKGRNLARDPRISITAFDPENLYYTVDIRGIAELIADPDKTLPRELCQKYLGQDPPPEPAEVARVIVRVTPHKITNFVG</sequence>
<dbReference type="PANTHER" id="PTHR35176:SF6">
    <property type="entry name" value="HEME OXYGENASE HI_0854-RELATED"/>
    <property type="match status" value="1"/>
</dbReference>
<reference evidence="3 4" key="1">
    <citation type="submission" date="2021-07" db="EMBL/GenBank/DDBJ databases">
        <title>Whole Genome Sequence of Nocardia Iowensis.</title>
        <authorList>
            <person name="Lamm A."/>
            <person name="Collins-Fairclough A.M."/>
            <person name="Bunk B."/>
            <person name="Sproer C."/>
        </authorList>
    </citation>
    <scope>NUCLEOTIDE SEQUENCE [LARGE SCALE GENOMIC DNA]</scope>
    <source>
        <strain evidence="3 4">NRRL 5646</strain>
    </source>
</reference>
<evidence type="ECO:0000259" key="2">
    <source>
        <dbReference type="Pfam" id="PF01243"/>
    </source>
</evidence>
<dbReference type="NCBIfam" id="TIGR03618">
    <property type="entry name" value="Rv1155_F420"/>
    <property type="match status" value="1"/>
</dbReference>
<dbReference type="Pfam" id="PF01243">
    <property type="entry name" value="PNPOx_N"/>
    <property type="match status" value="1"/>
</dbReference>
<name>A0ABX8RZ82_NOCIO</name>
<protein>
    <submittedName>
        <fullName evidence="3">PPOX class F420-dependent oxidoreductase</fullName>
    </submittedName>
</protein>
<evidence type="ECO:0000313" key="4">
    <source>
        <dbReference type="Proteomes" id="UP000694257"/>
    </source>
</evidence>
<evidence type="ECO:0000256" key="1">
    <source>
        <dbReference type="ARBA" id="ARBA00023002"/>
    </source>
</evidence>
<dbReference type="InterPro" id="IPR019920">
    <property type="entry name" value="F420-binding_dom_put"/>
</dbReference>
<keyword evidence="1" id="KW-0560">Oxidoreductase</keyword>
<dbReference type="InterPro" id="IPR011576">
    <property type="entry name" value="Pyridox_Oxase_N"/>
</dbReference>
<dbReference type="Proteomes" id="UP000694257">
    <property type="component" value="Chromosome"/>
</dbReference>
<accession>A0ABX8RZ82</accession>
<gene>
    <name evidence="3" type="ORF">KV110_15240</name>
</gene>
<dbReference type="RefSeq" id="WP_218476782.1">
    <property type="nucleotide sequence ID" value="NZ_BAABJN010000018.1"/>
</dbReference>
<feature type="domain" description="Pyridoxamine 5'-phosphate oxidase N-terminal" evidence="2">
    <location>
        <begin position="6"/>
        <end position="127"/>
    </location>
</feature>
<dbReference type="PANTHER" id="PTHR35176">
    <property type="entry name" value="HEME OXYGENASE HI_0854-RELATED"/>
    <property type="match status" value="1"/>
</dbReference>
<organism evidence="3 4">
    <name type="scientific">Nocardia iowensis</name>
    <dbReference type="NCBI Taxonomy" id="204891"/>
    <lineage>
        <taxon>Bacteria</taxon>
        <taxon>Bacillati</taxon>
        <taxon>Actinomycetota</taxon>
        <taxon>Actinomycetes</taxon>
        <taxon>Mycobacteriales</taxon>
        <taxon>Nocardiaceae</taxon>
        <taxon>Nocardia</taxon>
    </lineage>
</organism>
<dbReference type="EMBL" id="CP078145">
    <property type="protein sequence ID" value="QXN94287.1"/>
    <property type="molecule type" value="Genomic_DNA"/>
</dbReference>